<evidence type="ECO:0000256" key="1">
    <source>
        <dbReference type="ARBA" id="ARBA00004496"/>
    </source>
</evidence>
<dbReference type="Gene3D" id="3.40.50.12240">
    <property type="match status" value="1"/>
</dbReference>
<dbReference type="InterPro" id="IPR020003">
    <property type="entry name" value="ATPase_a/bsu_AS"/>
</dbReference>
<evidence type="ECO:0000256" key="3">
    <source>
        <dbReference type="ARBA" id="ARBA00022490"/>
    </source>
</evidence>
<dbReference type="GO" id="GO:0044780">
    <property type="term" value="P:bacterial-type flagellum assembly"/>
    <property type="evidence" value="ECO:0007669"/>
    <property type="project" value="InterPro"/>
</dbReference>
<evidence type="ECO:0000313" key="13">
    <source>
        <dbReference type="Proteomes" id="UP000051491"/>
    </source>
</evidence>
<evidence type="ECO:0000256" key="7">
    <source>
        <dbReference type="ARBA" id="ARBA00022967"/>
    </source>
</evidence>
<dbReference type="NCBIfam" id="TIGR03497">
    <property type="entry name" value="FliI_clade2"/>
    <property type="match status" value="1"/>
</dbReference>
<dbReference type="Pfam" id="PF00006">
    <property type="entry name" value="ATP-synt_ab"/>
    <property type="match status" value="1"/>
</dbReference>
<evidence type="ECO:0000313" key="11">
    <source>
        <dbReference type="EMBL" id="AJA33643.1"/>
    </source>
</evidence>
<comment type="catalytic activity">
    <reaction evidence="9">
        <text>ATP + H2O + cellular proteinSide 1 = ADP + phosphate + cellular proteinSide 2.</text>
        <dbReference type="EC" id="7.4.2.8"/>
    </reaction>
</comment>
<evidence type="ECO:0000256" key="6">
    <source>
        <dbReference type="ARBA" id="ARBA00022927"/>
    </source>
</evidence>
<keyword evidence="2" id="KW-0813">Transport</keyword>
<dbReference type="InterPro" id="IPR003593">
    <property type="entry name" value="AAA+_ATPase"/>
</dbReference>
<reference evidence="12 13" key="2">
    <citation type="journal article" date="2015" name="Genome Announc.">
        <title>Expanding the biotechnology potential of lactobacilli through comparative genomics of 213 strains and associated genera.</title>
        <authorList>
            <person name="Sun Z."/>
            <person name="Harris H.M."/>
            <person name="McCann A."/>
            <person name="Guo C."/>
            <person name="Argimon S."/>
            <person name="Zhang W."/>
            <person name="Yang X."/>
            <person name="Jeffery I.B."/>
            <person name="Cooney J.C."/>
            <person name="Kagawa T.F."/>
            <person name="Liu W."/>
            <person name="Song Y."/>
            <person name="Salvetti E."/>
            <person name="Wrobel A."/>
            <person name="Rasinkangas P."/>
            <person name="Parkhill J."/>
            <person name="Rea M.C."/>
            <person name="O'Sullivan O."/>
            <person name="Ritari J."/>
            <person name="Douillard F.P."/>
            <person name="Paul Ross R."/>
            <person name="Yang R."/>
            <person name="Briner A.E."/>
            <person name="Felis G.E."/>
            <person name="de Vos W.M."/>
            <person name="Barrangou R."/>
            <person name="Klaenhammer T.R."/>
            <person name="Caufield P.W."/>
            <person name="Cui Y."/>
            <person name="Zhang H."/>
            <person name="O'Toole P.W."/>
        </authorList>
    </citation>
    <scope>NUCLEOTIDE SEQUENCE [LARGE SCALE GENOMIC DNA]</scope>
    <source>
        <strain evidence="12 13">DSM 15353</strain>
    </source>
</reference>
<dbReference type="RefSeq" id="WP_010498172.1">
    <property type="nucleotide sequence ID" value="NZ_JQBK01000002.1"/>
</dbReference>
<keyword evidence="3" id="KW-0963">Cytoplasm</keyword>
<dbReference type="PANTHER" id="PTHR15184">
    <property type="entry name" value="ATP SYNTHASE"/>
    <property type="match status" value="1"/>
</dbReference>
<gene>
    <name evidence="11" type="primary">fliI</name>
    <name evidence="12" type="ORF">IV43_GL000807</name>
</gene>
<dbReference type="STRING" id="89059.LAC1533_1892"/>
<reference evidence="11" key="1">
    <citation type="journal article" date="2014" name="Appl. Environ. Microbiol.">
        <title>Detection and genomic characterization of motility in Lactobacillus curvatus: confirmation of motility in a species outside the Lactobacillus salivarius clade.</title>
        <authorList>
            <person name="Cousin F.J."/>
            <person name="Lynch S.M."/>
            <person name="Harris H.M."/>
            <person name="McCann A."/>
            <person name="Lynch D.B."/>
            <person name="Neville B.A."/>
            <person name="Irisawa T."/>
            <person name="Okada S."/>
            <person name="Endo A."/>
            <person name="O'Toole P.W."/>
        </authorList>
    </citation>
    <scope>NUCLEOTIDE SEQUENCE</scope>
    <source>
        <strain evidence="11">KCTC 13900</strain>
    </source>
</reference>
<dbReference type="AlphaFoldDB" id="A0A0A7RKB0"/>
<evidence type="ECO:0000256" key="5">
    <source>
        <dbReference type="ARBA" id="ARBA00022840"/>
    </source>
</evidence>
<evidence type="ECO:0000259" key="10">
    <source>
        <dbReference type="PROSITE" id="PS50222"/>
    </source>
</evidence>
<dbReference type="GO" id="GO:0030257">
    <property type="term" value="C:type III protein secretion system complex"/>
    <property type="evidence" value="ECO:0007669"/>
    <property type="project" value="InterPro"/>
</dbReference>
<comment type="subcellular location">
    <subcellularLocation>
        <location evidence="1">Cytoplasm</location>
    </subcellularLocation>
</comment>
<dbReference type="InterPro" id="IPR040627">
    <property type="entry name" value="T3SS_ATPase_C"/>
</dbReference>
<dbReference type="InterPro" id="IPR002048">
    <property type="entry name" value="EF_hand_dom"/>
</dbReference>
<dbReference type="GO" id="GO:0030254">
    <property type="term" value="P:protein secretion by the type III secretion system"/>
    <property type="evidence" value="ECO:0007669"/>
    <property type="project" value="InterPro"/>
</dbReference>
<dbReference type="GO" id="GO:0016887">
    <property type="term" value="F:ATP hydrolysis activity"/>
    <property type="evidence" value="ECO:0007669"/>
    <property type="project" value="InterPro"/>
</dbReference>
<dbReference type="EMBL" id="KM886858">
    <property type="protein sequence ID" value="AJA33643.1"/>
    <property type="molecule type" value="Genomic_DNA"/>
</dbReference>
<dbReference type="GO" id="GO:0008564">
    <property type="term" value="F:protein-exporting ATPase activity"/>
    <property type="evidence" value="ECO:0007669"/>
    <property type="project" value="UniProtKB-EC"/>
</dbReference>
<dbReference type="PATRIC" id="fig|89059.3.peg.843"/>
<keyword evidence="7" id="KW-1278">Translocase</keyword>
<evidence type="ECO:0000313" key="12">
    <source>
        <dbReference type="EMBL" id="KRN88060.1"/>
    </source>
</evidence>
<dbReference type="GO" id="GO:0005524">
    <property type="term" value="F:ATP binding"/>
    <property type="evidence" value="ECO:0007669"/>
    <property type="project" value="UniProtKB-KW"/>
</dbReference>
<dbReference type="NCBIfam" id="TIGR01026">
    <property type="entry name" value="fliI_yscN"/>
    <property type="match status" value="1"/>
</dbReference>
<dbReference type="Pfam" id="PF18269">
    <property type="entry name" value="T3SS_ATPase_C"/>
    <property type="match status" value="1"/>
</dbReference>
<dbReference type="InterPro" id="IPR050053">
    <property type="entry name" value="ATPase_alpha/beta_chains"/>
</dbReference>
<dbReference type="SMART" id="SM00382">
    <property type="entry name" value="AAA"/>
    <property type="match status" value="1"/>
</dbReference>
<dbReference type="InterPro" id="IPR000194">
    <property type="entry name" value="ATPase_F1/V1/A1_a/bsu_nucl-bd"/>
</dbReference>
<dbReference type="Proteomes" id="UP000051491">
    <property type="component" value="Unassembled WGS sequence"/>
</dbReference>
<keyword evidence="8" id="KW-0406">Ion transport</keyword>
<organism evidence="11">
    <name type="scientific">Ligilactobacillus acidipiscis</name>
    <dbReference type="NCBI Taxonomy" id="89059"/>
    <lineage>
        <taxon>Bacteria</taxon>
        <taxon>Bacillati</taxon>
        <taxon>Bacillota</taxon>
        <taxon>Bacilli</taxon>
        <taxon>Lactobacillales</taxon>
        <taxon>Lactobacillaceae</taxon>
        <taxon>Ligilactobacillus</taxon>
    </lineage>
</organism>
<dbReference type="CDD" id="cd18117">
    <property type="entry name" value="ATP-synt_flagellum-secretory_path_III_N"/>
    <property type="match status" value="1"/>
</dbReference>
<accession>A0A0A7RKB0</accession>
<name>A0A0A7RKB0_9LACO</name>
<dbReference type="SUPFAM" id="SSF52540">
    <property type="entry name" value="P-loop containing nucleoside triphosphate hydrolases"/>
    <property type="match status" value="1"/>
</dbReference>
<dbReference type="GO" id="GO:0005737">
    <property type="term" value="C:cytoplasm"/>
    <property type="evidence" value="ECO:0007669"/>
    <property type="project" value="UniProtKB-SubCell"/>
</dbReference>
<dbReference type="PANTHER" id="PTHR15184:SF9">
    <property type="entry name" value="SPI-1 TYPE 3 SECRETION SYSTEM ATPASE"/>
    <property type="match status" value="1"/>
</dbReference>
<dbReference type="GO" id="GO:0046933">
    <property type="term" value="F:proton-transporting ATP synthase activity, rotational mechanism"/>
    <property type="evidence" value="ECO:0007669"/>
    <property type="project" value="TreeGrafter"/>
</dbReference>
<dbReference type="InterPro" id="IPR022425">
    <property type="entry name" value="FliI_clade2"/>
</dbReference>
<dbReference type="OrthoDB" id="9803053at2"/>
<dbReference type="InterPro" id="IPR004100">
    <property type="entry name" value="ATPase_F1/V1/A1_a/bsu_N"/>
</dbReference>
<proteinExistence type="predicted"/>
<dbReference type="GO" id="GO:0005509">
    <property type="term" value="F:calcium ion binding"/>
    <property type="evidence" value="ECO:0007669"/>
    <property type="project" value="InterPro"/>
</dbReference>
<evidence type="ECO:0000256" key="2">
    <source>
        <dbReference type="ARBA" id="ARBA00022448"/>
    </source>
</evidence>
<evidence type="ECO:0000256" key="8">
    <source>
        <dbReference type="ARBA" id="ARBA00023065"/>
    </source>
</evidence>
<dbReference type="Pfam" id="PF02874">
    <property type="entry name" value="ATP-synt_ab_N"/>
    <property type="match status" value="1"/>
</dbReference>
<dbReference type="GO" id="GO:0071973">
    <property type="term" value="P:bacterial-type flagellum-dependent cell motility"/>
    <property type="evidence" value="ECO:0007669"/>
    <property type="project" value="InterPro"/>
</dbReference>
<dbReference type="InterPro" id="IPR005714">
    <property type="entry name" value="ATPase_T3SS_FliI/YscN"/>
</dbReference>
<dbReference type="InterPro" id="IPR027417">
    <property type="entry name" value="P-loop_NTPase"/>
</dbReference>
<evidence type="ECO:0000256" key="4">
    <source>
        <dbReference type="ARBA" id="ARBA00022741"/>
    </source>
</evidence>
<keyword evidence="4" id="KW-0547">Nucleotide-binding</keyword>
<keyword evidence="5" id="KW-0067">ATP-binding</keyword>
<evidence type="ECO:0000256" key="9">
    <source>
        <dbReference type="ARBA" id="ARBA00034006"/>
    </source>
</evidence>
<dbReference type="CDD" id="cd01136">
    <property type="entry name" value="ATPase_flagellum-secretory_path_III"/>
    <property type="match status" value="1"/>
</dbReference>
<dbReference type="PROSITE" id="PS00152">
    <property type="entry name" value="ATPASE_ALPHA_BETA"/>
    <property type="match status" value="1"/>
</dbReference>
<sequence length="453" mass="49397">MTKIKIPFKNYLNQAKKYPFYSVYGKVSEVVGLVIKVEGLQAFVGEVCEVYAKKAGKKTVTEVVGFVKQTVLLMPLDELEGIAPGCLVAATGKTLEVKVGPKMLGHTFDGLGRPLKGSKLDQSEMVVYPAMQEAPDPFKRQDIEKIMPTGIRAIDGLLTVGEGQRVGIFAGSGVGKSTLLGMIAKYCQADVIVIGLIGERGREVREFIEKDLGEGYAKSIVVCATSDMPPLVRLKGAYTATAIAEYFRDQGKKVVLMMDSVTRFAMAQREIGLSTGEPPTTRGYTPSVFAELPKLMERSGMSDKGSITAFYTVLVEGDDMNEPIADAVRGILDGHIILSREIAAQNHYPAVDVQPSVSRLMKSLVSQEHNIHASELRENLKAYADAKDLIDIGAYKSGTNPVIDYAVQLHKPIDDFLQQAVDEFSSFTDTEERLQQLFASNNVLGDGRITAEE</sequence>
<dbReference type="PROSITE" id="PS50222">
    <property type="entry name" value="EF_HAND_2"/>
    <property type="match status" value="1"/>
</dbReference>
<keyword evidence="6" id="KW-0653">Protein transport</keyword>
<feature type="domain" description="EF-hand" evidence="10">
    <location>
        <begin position="429"/>
        <end position="453"/>
    </location>
</feature>
<dbReference type="FunFam" id="3.40.50.12240:FF:000002">
    <property type="entry name" value="Flagellum-specific ATP synthase FliI"/>
    <property type="match status" value="1"/>
</dbReference>
<dbReference type="EMBL" id="JQBK01000002">
    <property type="protein sequence ID" value="KRN88060.1"/>
    <property type="molecule type" value="Genomic_DNA"/>
</dbReference>
<protein>
    <submittedName>
        <fullName evidence="11 12">Flagellum-specific ATP synthase</fullName>
    </submittedName>
</protein>